<comment type="similarity">
    <text evidence="1">Belongs to the pseudouridine synthase TruD family.</text>
</comment>
<name>A0A0D2EEL3_CLAB1</name>
<feature type="domain" description="TRUD" evidence="4">
    <location>
        <begin position="422"/>
        <end position="690"/>
    </location>
</feature>
<dbReference type="GO" id="GO:0005634">
    <property type="term" value="C:nucleus"/>
    <property type="evidence" value="ECO:0007669"/>
    <property type="project" value="TreeGrafter"/>
</dbReference>
<dbReference type="OrthoDB" id="447290at2759"/>
<dbReference type="CDD" id="cd02576">
    <property type="entry name" value="PseudoU_synth_ScPUS7"/>
    <property type="match status" value="1"/>
</dbReference>
<keyword evidence="2" id="KW-0413">Isomerase</keyword>
<dbReference type="NCBIfam" id="TIGR00094">
    <property type="entry name" value="tRNA_TruD_broad"/>
    <property type="match status" value="1"/>
</dbReference>
<evidence type="ECO:0000256" key="2">
    <source>
        <dbReference type="ARBA" id="ARBA00023235"/>
    </source>
</evidence>
<dbReference type="RefSeq" id="XP_016615170.1">
    <property type="nucleotide sequence ID" value="XM_016768783.1"/>
</dbReference>
<proteinExistence type="inferred from homology"/>
<dbReference type="EMBL" id="KN846999">
    <property type="protein sequence ID" value="KIW88501.1"/>
    <property type="molecule type" value="Genomic_DNA"/>
</dbReference>
<feature type="region of interest" description="Disordered" evidence="3">
    <location>
        <begin position="124"/>
        <end position="154"/>
    </location>
</feature>
<gene>
    <name evidence="5" type="ORF">Z519_11070</name>
</gene>
<dbReference type="InterPro" id="IPR011760">
    <property type="entry name" value="PsdUridine_synth_TruD_insert"/>
</dbReference>
<organism evidence="5 6">
    <name type="scientific">Cladophialophora bantiana (strain ATCC 10958 / CBS 173.52 / CDC B-1940 / NIH 8579)</name>
    <name type="common">Xylohypha bantiana</name>
    <dbReference type="NCBI Taxonomy" id="1442370"/>
    <lineage>
        <taxon>Eukaryota</taxon>
        <taxon>Fungi</taxon>
        <taxon>Dikarya</taxon>
        <taxon>Ascomycota</taxon>
        <taxon>Pezizomycotina</taxon>
        <taxon>Eurotiomycetes</taxon>
        <taxon>Chaetothyriomycetidae</taxon>
        <taxon>Chaetothyriales</taxon>
        <taxon>Herpotrichiellaceae</taxon>
        <taxon>Cladophialophora</taxon>
    </lineage>
</organism>
<dbReference type="PANTHER" id="PTHR13326:SF21">
    <property type="entry name" value="PSEUDOURIDYLATE SYNTHASE PUS7L"/>
    <property type="match status" value="1"/>
</dbReference>
<evidence type="ECO:0000259" key="4">
    <source>
        <dbReference type="PROSITE" id="PS50984"/>
    </source>
</evidence>
<dbReference type="GeneID" id="27703998"/>
<dbReference type="GO" id="GO:0003723">
    <property type="term" value="F:RNA binding"/>
    <property type="evidence" value="ECO:0007669"/>
    <property type="project" value="InterPro"/>
</dbReference>
<keyword evidence="6" id="KW-1185">Reference proteome</keyword>
<dbReference type="VEuPathDB" id="FungiDB:Z519_11070"/>
<dbReference type="AlphaFoldDB" id="A0A0D2EEL3"/>
<evidence type="ECO:0000313" key="5">
    <source>
        <dbReference type="EMBL" id="KIW88501.1"/>
    </source>
</evidence>
<dbReference type="HOGENOM" id="CLU_005281_0_0_1"/>
<evidence type="ECO:0000256" key="1">
    <source>
        <dbReference type="ARBA" id="ARBA00007953"/>
    </source>
</evidence>
<dbReference type="InterPro" id="IPR001656">
    <property type="entry name" value="PsdUridine_synth_TruD"/>
</dbReference>
<dbReference type="PROSITE" id="PS50984">
    <property type="entry name" value="TRUD"/>
    <property type="match status" value="1"/>
</dbReference>
<evidence type="ECO:0000256" key="3">
    <source>
        <dbReference type="SAM" id="MobiDB-lite"/>
    </source>
</evidence>
<dbReference type="InterPro" id="IPR020103">
    <property type="entry name" value="PsdUridine_synth_cat_dom_sf"/>
</dbReference>
<dbReference type="Gene3D" id="3.30.2350.20">
    <property type="entry name" value="TruD, catalytic domain"/>
    <property type="match status" value="2"/>
</dbReference>
<feature type="region of interest" description="Disordered" evidence="3">
    <location>
        <begin position="724"/>
        <end position="791"/>
    </location>
</feature>
<dbReference type="PIRSF" id="PIRSF037016">
    <property type="entry name" value="Pseudouridin_synth_euk_prd"/>
    <property type="match status" value="1"/>
</dbReference>
<dbReference type="Proteomes" id="UP000053789">
    <property type="component" value="Unassembled WGS sequence"/>
</dbReference>
<evidence type="ECO:0000313" key="6">
    <source>
        <dbReference type="Proteomes" id="UP000053789"/>
    </source>
</evidence>
<dbReference type="GO" id="GO:0001522">
    <property type="term" value="P:pseudouridine synthesis"/>
    <property type="evidence" value="ECO:0007669"/>
    <property type="project" value="InterPro"/>
</dbReference>
<dbReference type="GO" id="GO:0009982">
    <property type="term" value="F:pseudouridine synthase activity"/>
    <property type="evidence" value="ECO:0007669"/>
    <property type="project" value="InterPro"/>
</dbReference>
<reference evidence="5" key="1">
    <citation type="submission" date="2015-01" db="EMBL/GenBank/DDBJ databases">
        <title>The Genome Sequence of Cladophialophora bantiana CBS 173.52.</title>
        <authorList>
            <consortium name="The Broad Institute Genomics Platform"/>
            <person name="Cuomo C."/>
            <person name="de Hoog S."/>
            <person name="Gorbushina A."/>
            <person name="Stielow B."/>
            <person name="Teixiera M."/>
            <person name="Abouelleil A."/>
            <person name="Chapman S.B."/>
            <person name="Priest M."/>
            <person name="Young S.K."/>
            <person name="Wortman J."/>
            <person name="Nusbaum C."/>
            <person name="Birren B."/>
        </authorList>
    </citation>
    <scope>NUCLEOTIDE SEQUENCE [LARGE SCALE GENOMIC DNA]</scope>
    <source>
        <strain evidence="5">CBS 173.52</strain>
    </source>
</reference>
<dbReference type="SUPFAM" id="SSF55120">
    <property type="entry name" value="Pseudouridine synthase"/>
    <property type="match status" value="1"/>
</dbReference>
<dbReference type="Pfam" id="PF01142">
    <property type="entry name" value="TruD"/>
    <property type="match status" value="1"/>
</dbReference>
<accession>A0A0D2EEL3</accession>
<protein>
    <recommendedName>
        <fullName evidence="4">TRUD domain-containing protein</fullName>
    </recommendedName>
</protein>
<dbReference type="InterPro" id="IPR042214">
    <property type="entry name" value="TruD_catalytic"/>
</dbReference>
<sequence length="830" mass="92797">MEDQAVDTRPQKRVKLDTDQVDLITLSPDQASGSSTIAKNLTMDDGAKECEVGITAFVDGDRSLFRGILKKRYTDFMVNEILPCGTVLHLRSMSAKGLQVQNSRNNGAEAPVQDVLEHARHEAVASEPPTAELESKETGIPGKAKSLDDSKEDDIGIQNPEVNSLSLENLVRTDELQISADDRVKLLEYFSEEIVAQMISLYESILRNPGKKSREYSTVRTAFTSDRSLRSKIHQEIRRIFRSKIDSTTDNEGILVLTATAMSSNNSRNRGWTKPKEKSSRPGKLSWLDRGGEYIHFTLYKENKDTLEVISYLTKQLKTNNKTFQFAGTKDRRAVTVQRASAYRIEAERLAALNRTLRYAAVGDFEYQKRGLELGDLTGNEFVVTLRDCHLDESTPEQSTAERKAAVQSYLSRSLHQLYKHGFLNYYGLQRFGTFATRTDVVGLKILKDDFKGACDAILEFSPVALNKSQPPDNGVLVSQDDRSRAEGINIWRTTGRINDALDKIPRKFSAETALIRHLGKRPQDYLGALLGIQRNLRLMYVHAYQSFVWNLAVGERWRLFGGMVVEGDLVLVHEHREKQIAEEPLKETVDADGEVVIEPSGDDRAYDVDDRFERARALSAAEVDSGQYSIFDIVLPLPGFDVVYPANASGEWYKTFMASEAGGRLDPYNMRRKQKDFSLSGGYRKVLARIGETFEVSVHEYGDRDSDKQFVETDMERIQREKLALQQEEPSETAANEGPSRTPTTDVVAVPDAAEQQPQQPPHGADAKDSDNNGEIPKNTTPPPPSSPTLKLAAVLKFQLGSSQYATMALRELSNGGIQAYKAEFTGGR</sequence>
<dbReference type="PANTHER" id="PTHR13326">
    <property type="entry name" value="TRNA PSEUDOURIDINE SYNTHASE D"/>
    <property type="match status" value="1"/>
</dbReference>
<feature type="compositionally biased region" description="Low complexity" evidence="3">
    <location>
        <begin position="747"/>
        <end position="759"/>
    </location>
</feature>